<comment type="function">
    <text evidence="7">Degrades oligopeptides.</text>
</comment>
<dbReference type="SMART" id="SM00228">
    <property type="entry name" value="PDZ"/>
    <property type="match status" value="1"/>
</dbReference>
<dbReference type="Pfam" id="PF26550">
    <property type="entry name" value="Tricorn_2nd"/>
    <property type="match status" value="1"/>
</dbReference>
<dbReference type="PROSITE" id="PS50106">
    <property type="entry name" value="PDZ"/>
    <property type="match status" value="1"/>
</dbReference>
<evidence type="ECO:0000256" key="1">
    <source>
        <dbReference type="ARBA" id="ARBA00004496"/>
    </source>
</evidence>
<reference evidence="12" key="1">
    <citation type="submission" date="2020-08" db="EMBL/GenBank/DDBJ databases">
        <title>Lewinella bacteria from marine environments.</title>
        <authorList>
            <person name="Zhong Y."/>
        </authorList>
    </citation>
    <scope>NUCLEOTIDE SEQUENCE</scope>
    <source>
        <strain evidence="12">KCTC 42187</strain>
    </source>
</reference>
<keyword evidence="5 7" id="KW-0378">Hydrolase</keyword>
<dbReference type="PANTHER" id="PTHR43253:SF1">
    <property type="entry name" value="TRICORN PROTEASE HOMOLOG 2-RELATED"/>
    <property type="match status" value="1"/>
</dbReference>
<evidence type="ECO:0000256" key="7">
    <source>
        <dbReference type="PIRNR" id="PIRNR036421"/>
    </source>
</evidence>
<dbReference type="EMBL" id="JACSIT010000135">
    <property type="protein sequence ID" value="MBC6995313.1"/>
    <property type="molecule type" value="Genomic_DNA"/>
</dbReference>
<dbReference type="EC" id="3.4.21.-" evidence="7"/>
<dbReference type="SUPFAM" id="SSF52096">
    <property type="entry name" value="ClpP/crotonase"/>
    <property type="match status" value="1"/>
</dbReference>
<dbReference type="GO" id="GO:0006508">
    <property type="term" value="P:proteolysis"/>
    <property type="evidence" value="ECO:0007669"/>
    <property type="project" value="UniProtKB-UniRule"/>
</dbReference>
<feature type="active site" description="Nucleophile" evidence="8">
    <location>
        <position position="944"/>
    </location>
</feature>
<evidence type="ECO:0000259" key="11">
    <source>
        <dbReference type="PROSITE" id="PS50106"/>
    </source>
</evidence>
<dbReference type="InterPro" id="IPR005151">
    <property type="entry name" value="Tail-specific_protease"/>
</dbReference>
<dbReference type="Pfam" id="PF03572">
    <property type="entry name" value="Peptidase_S41"/>
    <property type="match status" value="1"/>
</dbReference>
<keyword evidence="6 7" id="KW-0720">Serine protease</keyword>
<evidence type="ECO:0000256" key="10">
    <source>
        <dbReference type="SAM" id="SignalP"/>
    </source>
</evidence>
<dbReference type="Gene3D" id="3.30.750.44">
    <property type="match status" value="1"/>
</dbReference>
<feature type="chain" id="PRO_5037757907" description="Tricorn protease homolog" evidence="10">
    <location>
        <begin position="19"/>
        <end position="1037"/>
    </location>
</feature>
<dbReference type="InterPro" id="IPR012393">
    <property type="entry name" value="Tricorn_protease"/>
</dbReference>
<dbReference type="PIRSF" id="PIRSF036421">
    <property type="entry name" value="Tricorn_protease"/>
    <property type="match status" value="1"/>
</dbReference>
<sequence>MRNFLAFLLLVATTAAFAQSPLYFPSDPALTPDGKHIVFAYSGDLWKVATAGGRADRLTALDGAESHPRISPDGKWLAFSAAQYGNDDVYVTSLEGGPIRQLTFHDANDQVANWSWDSQTIYFASNRYNRGTTFGVSRTGGTPVRQFEHYFNTIHNVAPHPKTGEFYFNESWESSIFAHRRGYRGPFNPDIKSFDAQRTKVTKHTAWEGKDLWPMIDRAGKVYFVSDRDNDTYNLYLLEGKVPKPLTKFPTSVFTPSISADGQQIVFVRDYQLEIYDVATGKSRRVSIELNAFPGLVKTKDFNTDGKLEAFDVARDGKKIAFVSRGSLFVSDAEGKFIQQVPTGEERVAEVRWLKDDRTLLFTQTLGGYQNLYTVLADGSAAPVRRTNDTRNNRGLEISKDSSRVVYLSGRDEVRVMDLNDFSVQTVAKQEIWAFQNSLPRWSPDDRYILFTGYLDFEQDLFLVDTKAGNRLINLTNTGVTEADPVWSPDGKYIYFTSARHQPNYPRGGGEVNLYRLPLKAFDAPYAGEKFSSLFADEEKGKGKKDSVVVEIDFANLMERMETVGPRFGTQSGPFVVKDGAKTVVLYGSDHAEGKTLLYKTVYEDFEAPKTELIKGSGVGNATDLVTAKGKHYVLGGGKLQQIDLSQNKLNPTELKHTFRRNLAAEFRQMYYETWANLEENFYSEDFHGVDWPALRDRYAAYLPHLTNRADLRRLTNDLLGELNTSHFGFNSSGSEERTTDRAQSLALGLEFSATDPYLITGIIADGPADRAGIDLRPGDRLVAIDGERIDPTRNREAYLSRPSVDKEVALTQVRGTVESIVRLHPTTTAEERNHRYDAWVDDCQRRVDEQTEQRVAYIHMKNMGGGELDNFLNEMVSEGHRRDALILDLRYNTGGNVHDAVLQFLQQKPYLRWKYRGGAAAAQPNFAPSAKPIVLLINEQSLSDAEMTTEGFKQLGLGTVMGTPTYRWIIFTSGKGLVDGSFYRLPSWGCYALDGRNLEKTGVEPDIRIDNTAADRQAGRDPQLDAAIREVLRQLK</sequence>
<protein>
    <recommendedName>
        <fullName evidence="7">Tricorn protease homolog</fullName>
        <ecNumber evidence="7">3.4.21.-</ecNumber>
    </recommendedName>
</protein>
<evidence type="ECO:0000256" key="9">
    <source>
        <dbReference type="PIRSR" id="PIRSR036421-3"/>
    </source>
</evidence>
<dbReference type="InterPro" id="IPR011042">
    <property type="entry name" value="6-blade_b-propeller_TolB-like"/>
</dbReference>
<dbReference type="InterPro" id="IPR001478">
    <property type="entry name" value="PDZ"/>
</dbReference>
<dbReference type="SMART" id="SM00245">
    <property type="entry name" value="TSPc"/>
    <property type="match status" value="1"/>
</dbReference>
<keyword evidence="4 7" id="KW-0645">Protease</keyword>
<feature type="active site" description="Charge relay system" evidence="8">
    <location>
        <position position="727"/>
    </location>
</feature>
<comment type="similarity">
    <text evidence="2 7">Belongs to the peptidase S41B family.</text>
</comment>
<evidence type="ECO:0000256" key="5">
    <source>
        <dbReference type="ARBA" id="ARBA00022801"/>
    </source>
</evidence>
<dbReference type="InterPro" id="IPR011044">
    <property type="entry name" value="Quino_amine_DH_bsu"/>
</dbReference>
<accession>A0A923PQ18</accession>
<keyword evidence="10" id="KW-0732">Signal</keyword>
<dbReference type="InterPro" id="IPR036034">
    <property type="entry name" value="PDZ_sf"/>
</dbReference>
<evidence type="ECO:0000256" key="3">
    <source>
        <dbReference type="ARBA" id="ARBA00022490"/>
    </source>
</evidence>
<dbReference type="GO" id="GO:0005737">
    <property type="term" value="C:cytoplasm"/>
    <property type="evidence" value="ECO:0007669"/>
    <property type="project" value="UniProtKB-SubCell"/>
</dbReference>
<organism evidence="12 13">
    <name type="scientific">Neolewinella lacunae</name>
    <dbReference type="NCBI Taxonomy" id="1517758"/>
    <lineage>
        <taxon>Bacteria</taxon>
        <taxon>Pseudomonadati</taxon>
        <taxon>Bacteroidota</taxon>
        <taxon>Saprospiria</taxon>
        <taxon>Saprospirales</taxon>
        <taxon>Lewinellaceae</taxon>
        <taxon>Neolewinella</taxon>
    </lineage>
</organism>
<dbReference type="InterPro" id="IPR029045">
    <property type="entry name" value="ClpP/crotonase-like_dom_sf"/>
</dbReference>
<dbReference type="InterPro" id="IPR041489">
    <property type="entry name" value="PDZ_6"/>
</dbReference>
<evidence type="ECO:0000256" key="8">
    <source>
        <dbReference type="PIRSR" id="PIRSR036421-1"/>
    </source>
</evidence>
<dbReference type="Pfam" id="PF14684">
    <property type="entry name" value="Tricorn_C1"/>
    <property type="match status" value="1"/>
</dbReference>
<gene>
    <name evidence="12" type="ORF">H9S92_14160</name>
</gene>
<dbReference type="RefSeq" id="WP_187467352.1">
    <property type="nucleotide sequence ID" value="NZ_JACSIT010000135.1"/>
</dbReference>
<dbReference type="Gene3D" id="3.90.226.10">
    <property type="entry name" value="2-enoyl-CoA Hydratase, Chain A, domain 1"/>
    <property type="match status" value="1"/>
</dbReference>
<feature type="site" description="Transition state stabilizer; via amide nitrogen" evidence="9">
    <location>
        <position position="945"/>
    </location>
</feature>
<proteinExistence type="inferred from homology"/>
<evidence type="ECO:0000256" key="4">
    <source>
        <dbReference type="ARBA" id="ARBA00022670"/>
    </source>
</evidence>
<feature type="domain" description="PDZ" evidence="11">
    <location>
        <begin position="737"/>
        <end position="817"/>
    </location>
</feature>
<dbReference type="CDD" id="cd07562">
    <property type="entry name" value="Peptidase_S41_TRI"/>
    <property type="match status" value="1"/>
</dbReference>
<name>A0A923PQ18_9BACT</name>
<dbReference type="SUPFAM" id="SSF50156">
    <property type="entry name" value="PDZ domain-like"/>
    <property type="match status" value="1"/>
</dbReference>
<keyword evidence="3 7" id="KW-0963">Cytoplasm</keyword>
<dbReference type="Gene3D" id="2.120.10.30">
    <property type="entry name" value="TolB, C-terminal domain"/>
    <property type="match status" value="2"/>
</dbReference>
<dbReference type="Pfam" id="PF26549">
    <property type="entry name" value="Tricorn_N"/>
    <property type="match status" value="1"/>
</dbReference>
<dbReference type="GO" id="GO:0008236">
    <property type="term" value="F:serine-type peptidase activity"/>
    <property type="evidence" value="ECO:0007669"/>
    <property type="project" value="UniProtKB-UniRule"/>
</dbReference>
<dbReference type="SUPFAM" id="SSF50969">
    <property type="entry name" value="YVTN repeat-like/Quinoprotein amine dehydrogenase"/>
    <property type="match status" value="1"/>
</dbReference>
<comment type="subcellular location">
    <subcellularLocation>
        <location evidence="1 7">Cytoplasm</location>
    </subcellularLocation>
</comment>
<dbReference type="InterPro" id="IPR028204">
    <property type="entry name" value="Tricorn_C1"/>
</dbReference>
<dbReference type="Pfam" id="PF17820">
    <property type="entry name" value="PDZ_6"/>
    <property type="match status" value="1"/>
</dbReference>
<dbReference type="Proteomes" id="UP000650081">
    <property type="component" value="Unassembled WGS sequence"/>
</dbReference>
<feature type="signal peptide" evidence="10">
    <location>
        <begin position="1"/>
        <end position="18"/>
    </location>
</feature>
<evidence type="ECO:0000313" key="12">
    <source>
        <dbReference type="EMBL" id="MBC6995313.1"/>
    </source>
</evidence>
<comment type="caution">
    <text evidence="12">The sequence shown here is derived from an EMBL/GenBank/DDBJ whole genome shotgun (WGS) entry which is preliminary data.</text>
</comment>
<evidence type="ECO:0000256" key="2">
    <source>
        <dbReference type="ARBA" id="ARBA00008524"/>
    </source>
</evidence>
<evidence type="ECO:0000256" key="6">
    <source>
        <dbReference type="ARBA" id="ARBA00022825"/>
    </source>
</evidence>
<dbReference type="AlphaFoldDB" id="A0A923PQ18"/>
<dbReference type="Gene3D" id="2.30.42.10">
    <property type="match status" value="1"/>
</dbReference>
<dbReference type="PANTHER" id="PTHR43253">
    <property type="entry name" value="TRICORN PROTEASE HOMOLOG 2-RELATED"/>
    <property type="match status" value="1"/>
</dbReference>
<evidence type="ECO:0000313" key="13">
    <source>
        <dbReference type="Proteomes" id="UP000650081"/>
    </source>
</evidence>
<feature type="active site" description="Charge relay system" evidence="8">
    <location>
        <position position="1000"/>
    </location>
</feature>
<dbReference type="SUPFAM" id="SSF82171">
    <property type="entry name" value="DPP6 N-terminal domain-like"/>
    <property type="match status" value="1"/>
</dbReference>
<dbReference type="Gene3D" id="2.120.10.60">
    <property type="entry name" value="Tricorn protease N-terminal domain"/>
    <property type="match status" value="1"/>
</dbReference>
<keyword evidence="13" id="KW-1185">Reference proteome</keyword>